<protein>
    <submittedName>
        <fullName evidence="2">CubicO group peptidase, beta-lactamase class C family</fullName>
    </submittedName>
</protein>
<dbReference type="InterPro" id="IPR001466">
    <property type="entry name" value="Beta-lactam-related"/>
</dbReference>
<sequence>MTDHPAAGPRPHLPPAAEFLYWPPQFQAYGYRIVDRLFHSRTVPASGAGSAMPYGPELDLRYVSGGIERGIDAFMDHNVVAGLLVLKAGRIVLERYGLGLRDHDRWSTMSTVKSITAMLVGACIRDGVIEGLDDPVERYLPAIGGSGYEGVTLRHLLTMSSGLAWSEAYADPASDVNRYSRCLAEGTPDGVITLLRGLRRTCPPGTRWAYNTGDTYLLGRVLVAALGGPLADYLSQTIWKPAGMEFDAFYTLDMPGGNEIGGSRAGMALRDFGRVAQVVLDDGVIGGRRVLPEGWVDEALSPAFLFGPRDQDFGSIRSSRLKGYGYSWWIGEDGSAQAHGFAGQRIFLDRAERLAIVTLSAFPQLPHVPAPVPDRHGELRLFTDAVRDALRG</sequence>
<comment type="caution">
    <text evidence="2">The sequence shown here is derived from an EMBL/GenBank/DDBJ whole genome shotgun (WGS) entry which is preliminary data.</text>
</comment>
<proteinExistence type="predicted"/>
<evidence type="ECO:0000313" key="2">
    <source>
        <dbReference type="EMBL" id="SDF72596.1"/>
    </source>
</evidence>
<evidence type="ECO:0000259" key="1">
    <source>
        <dbReference type="Pfam" id="PF00144"/>
    </source>
</evidence>
<gene>
    <name evidence="2" type="ORF">SAMN05660686_02084</name>
</gene>
<dbReference type="InterPro" id="IPR012338">
    <property type="entry name" value="Beta-lactam/transpept-like"/>
</dbReference>
<accession>A0A8G2BJF1</accession>
<feature type="domain" description="Beta-lactamase-related" evidence="1">
    <location>
        <begin position="71"/>
        <end position="361"/>
    </location>
</feature>
<dbReference type="OrthoDB" id="9814204at2"/>
<dbReference type="PANTHER" id="PTHR43283">
    <property type="entry name" value="BETA-LACTAMASE-RELATED"/>
    <property type="match status" value="1"/>
</dbReference>
<reference evidence="2 3" key="1">
    <citation type="submission" date="2016-10" db="EMBL/GenBank/DDBJ databases">
        <authorList>
            <person name="Varghese N."/>
            <person name="Submissions S."/>
        </authorList>
    </citation>
    <scope>NUCLEOTIDE SEQUENCE [LARGE SCALE GENOMIC DNA]</scope>
    <source>
        <strain evidence="2 3">DSM 18839</strain>
    </source>
</reference>
<dbReference type="EMBL" id="FNBW01000006">
    <property type="protein sequence ID" value="SDF72596.1"/>
    <property type="molecule type" value="Genomic_DNA"/>
</dbReference>
<evidence type="ECO:0000313" key="3">
    <source>
        <dbReference type="Proteomes" id="UP000198615"/>
    </source>
</evidence>
<dbReference type="Proteomes" id="UP000198615">
    <property type="component" value="Unassembled WGS sequence"/>
</dbReference>
<dbReference type="PANTHER" id="PTHR43283:SF14">
    <property type="entry name" value="BLL8153 PROTEIN"/>
    <property type="match status" value="1"/>
</dbReference>
<organism evidence="2 3">
    <name type="scientific">Thalassobaculum litoreum DSM 18839</name>
    <dbReference type="NCBI Taxonomy" id="1123362"/>
    <lineage>
        <taxon>Bacteria</taxon>
        <taxon>Pseudomonadati</taxon>
        <taxon>Pseudomonadota</taxon>
        <taxon>Alphaproteobacteria</taxon>
        <taxon>Rhodospirillales</taxon>
        <taxon>Thalassobaculaceae</taxon>
        <taxon>Thalassobaculum</taxon>
    </lineage>
</organism>
<dbReference type="Pfam" id="PF00144">
    <property type="entry name" value="Beta-lactamase"/>
    <property type="match status" value="1"/>
</dbReference>
<dbReference type="AlphaFoldDB" id="A0A8G2BJF1"/>
<name>A0A8G2BJF1_9PROT</name>
<dbReference type="Gene3D" id="3.40.710.10">
    <property type="entry name" value="DD-peptidase/beta-lactamase superfamily"/>
    <property type="match status" value="1"/>
</dbReference>
<dbReference type="RefSeq" id="WP_093150117.1">
    <property type="nucleotide sequence ID" value="NZ_FNBW01000006.1"/>
</dbReference>
<dbReference type="InterPro" id="IPR050789">
    <property type="entry name" value="Diverse_Enzym_Activities"/>
</dbReference>
<dbReference type="SUPFAM" id="SSF56601">
    <property type="entry name" value="beta-lactamase/transpeptidase-like"/>
    <property type="match status" value="1"/>
</dbReference>
<keyword evidence="3" id="KW-1185">Reference proteome</keyword>